<evidence type="ECO:0000313" key="3">
    <source>
        <dbReference type="Proteomes" id="UP001204798"/>
    </source>
</evidence>
<dbReference type="Pfam" id="PF04468">
    <property type="entry name" value="PSP1"/>
    <property type="match status" value="1"/>
</dbReference>
<dbReference type="RefSeq" id="WP_259096536.1">
    <property type="nucleotide sequence ID" value="NZ_CP130454.1"/>
</dbReference>
<evidence type="ECO:0000259" key="1">
    <source>
        <dbReference type="PROSITE" id="PS51411"/>
    </source>
</evidence>
<keyword evidence="3" id="KW-1185">Reference proteome</keyword>
<feature type="domain" description="PSP1 C-terminal" evidence="1">
    <location>
        <begin position="70"/>
        <end position="155"/>
    </location>
</feature>
<dbReference type="EMBL" id="JANUCP010000004">
    <property type="protein sequence ID" value="MCS3919737.1"/>
    <property type="molecule type" value="Genomic_DNA"/>
</dbReference>
<organism evidence="2 3">
    <name type="scientific">Candidatus Fervidibacter sacchari</name>
    <dbReference type="NCBI Taxonomy" id="1448929"/>
    <lineage>
        <taxon>Bacteria</taxon>
        <taxon>Candidatus Fervidibacterota</taxon>
        <taxon>Candidatus Fervidibacter</taxon>
    </lineage>
</organism>
<name>A0ABT2EP81_9BACT</name>
<accession>A0ABT2EP81</accession>
<gene>
    <name evidence="2" type="ORF">M2350_002154</name>
</gene>
<dbReference type="PANTHER" id="PTHR43830:SF3">
    <property type="entry name" value="PROTEIN PSP1"/>
    <property type="match status" value="1"/>
</dbReference>
<reference evidence="2 3" key="1">
    <citation type="submission" date="2022-08" db="EMBL/GenBank/DDBJ databases">
        <title>Bacterial and archaeal communities from various locations to study Microbial Dark Matter (Phase II).</title>
        <authorList>
            <person name="Stepanauskas R."/>
        </authorList>
    </citation>
    <scope>NUCLEOTIDE SEQUENCE [LARGE SCALE GENOMIC DNA]</scope>
    <source>
        <strain evidence="2 3">PD1</strain>
    </source>
</reference>
<dbReference type="NCBIfam" id="NF041131">
    <property type="entry name" value="RicT_YaaT_fam"/>
    <property type="match status" value="1"/>
</dbReference>
<comment type="caution">
    <text evidence="2">The sequence shown here is derived from an EMBL/GenBank/DDBJ whole genome shotgun (WGS) entry which is preliminary data.</text>
</comment>
<sequence length="292" mass="33537">MAENAIAQIETKLAVPLTFQPTNQVLHYDATGFENLRWGEPVIAETRFGPQIGWVRRTPFQVPKTEIVTYRLIRRADAEDIRRYYQLRDKARRDMEFVRQKVREHDLPMRLLEAEYPLDENQLVVYFAAEGRVDFRALVADLKRCFPKRVMLFQIGARDAIRTIGAIGPCGRPSCCSLFLRRFESVTMKMAKEQLLDLNPSRLLGACGKLKCCLRYEHEFYCEALRCMPKIGQWVQTPKGRGQVTDLNVLLMKVTVALEDGGYSVWHVSEISSLETSPACPFCFLNGHDGKE</sequence>
<evidence type="ECO:0000313" key="2">
    <source>
        <dbReference type="EMBL" id="MCS3919737.1"/>
    </source>
</evidence>
<dbReference type="PROSITE" id="PS51411">
    <property type="entry name" value="PSP1_C"/>
    <property type="match status" value="1"/>
</dbReference>
<dbReference type="Proteomes" id="UP001204798">
    <property type="component" value="Unassembled WGS sequence"/>
</dbReference>
<dbReference type="InterPro" id="IPR007557">
    <property type="entry name" value="PSP1_C"/>
</dbReference>
<protein>
    <submittedName>
        <fullName evidence="2">Cell fate regulator YaaT (PSP1 superfamily)</fullName>
    </submittedName>
</protein>
<dbReference type="PANTHER" id="PTHR43830">
    <property type="entry name" value="PROTEIN PSP1"/>
    <property type="match status" value="1"/>
</dbReference>
<proteinExistence type="predicted"/>
<dbReference type="InterPro" id="IPR047767">
    <property type="entry name" value="PSP1-like"/>
</dbReference>